<keyword evidence="1" id="KW-1133">Transmembrane helix</keyword>
<feature type="transmembrane region" description="Helical" evidence="1">
    <location>
        <begin position="21"/>
        <end position="42"/>
    </location>
</feature>
<keyword evidence="1" id="KW-0812">Transmembrane</keyword>
<proteinExistence type="predicted"/>
<comment type="caution">
    <text evidence="2">The sequence shown here is derived from an EMBL/GenBank/DDBJ whole genome shotgun (WGS) entry which is preliminary data.</text>
</comment>
<dbReference type="RefSeq" id="WP_161021028.1">
    <property type="nucleotide sequence ID" value="NZ_WWCP01000034.1"/>
</dbReference>
<dbReference type="AlphaFoldDB" id="A0A6L8MN26"/>
<evidence type="ECO:0000313" key="3">
    <source>
        <dbReference type="Proteomes" id="UP000474565"/>
    </source>
</evidence>
<sequence>MSQQINLFNPIFLKQKKIFSALPMLEALGAIIVGALLLNWYAAQTVDELERVATEGKATLAKREQQLAKASKQFAPRAKDAVLETDLAEAEAELVALREVSTVLQSGSLGNTLGYAEYFRAFSRQNVNGLWLTGLTISGAGTDIGVQGRAMHATLIPNYISRLTAERVMHGKTFASLDIGRPGATAPPAPQAPPVLAATLAGLTPADPVTPATPAAPAVPAVPAAQEPPFVEFNLQSTLAEEADK</sequence>
<evidence type="ECO:0000313" key="2">
    <source>
        <dbReference type="EMBL" id="MYM84530.1"/>
    </source>
</evidence>
<dbReference type="Proteomes" id="UP000474565">
    <property type="component" value="Unassembled WGS sequence"/>
</dbReference>
<name>A0A6L8MN26_9BURK</name>
<evidence type="ECO:0000256" key="1">
    <source>
        <dbReference type="SAM" id="Phobius"/>
    </source>
</evidence>
<gene>
    <name evidence="2" type="ORF">GTP44_21590</name>
</gene>
<reference evidence="2 3" key="1">
    <citation type="submission" date="2019-12" db="EMBL/GenBank/DDBJ databases">
        <title>Novel species isolated from a subtropical stream in China.</title>
        <authorList>
            <person name="Lu H."/>
        </authorList>
    </citation>
    <scope>NUCLEOTIDE SEQUENCE [LARGE SCALE GENOMIC DNA]</scope>
    <source>
        <strain evidence="2 3">FT50W</strain>
    </source>
</reference>
<protein>
    <submittedName>
        <fullName evidence="2">MSHA biogenesis protein MshA</fullName>
    </submittedName>
</protein>
<organism evidence="2 3">
    <name type="scientific">Duganella lactea</name>
    <dbReference type="NCBI Taxonomy" id="2692173"/>
    <lineage>
        <taxon>Bacteria</taxon>
        <taxon>Pseudomonadati</taxon>
        <taxon>Pseudomonadota</taxon>
        <taxon>Betaproteobacteria</taxon>
        <taxon>Burkholderiales</taxon>
        <taxon>Oxalobacteraceae</taxon>
        <taxon>Telluria group</taxon>
        <taxon>Duganella</taxon>
    </lineage>
</organism>
<dbReference type="EMBL" id="WWCP01000034">
    <property type="protein sequence ID" value="MYM84530.1"/>
    <property type="molecule type" value="Genomic_DNA"/>
</dbReference>
<keyword evidence="1" id="KW-0472">Membrane</keyword>
<accession>A0A6L8MN26</accession>